<comment type="caution">
    <text evidence="14">The sequence shown here is derived from an EMBL/GenBank/DDBJ whole genome shotgun (WGS) entry which is preliminary data.</text>
</comment>
<feature type="region of interest" description="Disordered" evidence="12">
    <location>
        <begin position="421"/>
        <end position="445"/>
    </location>
</feature>
<dbReference type="FunFam" id="3.30.200.20:FF:000664">
    <property type="entry name" value="Cyclin-dependent kinase F-1"/>
    <property type="match status" value="1"/>
</dbReference>
<evidence type="ECO:0000256" key="5">
    <source>
        <dbReference type="ARBA" id="ARBA00022777"/>
    </source>
</evidence>
<comment type="catalytic activity">
    <reaction evidence="8">
        <text>L-seryl-[protein] + ATP = O-phospho-L-seryl-[protein] + ADP + H(+)</text>
        <dbReference type="Rhea" id="RHEA:17989"/>
        <dbReference type="Rhea" id="RHEA-COMP:9863"/>
        <dbReference type="Rhea" id="RHEA-COMP:11604"/>
        <dbReference type="ChEBI" id="CHEBI:15378"/>
        <dbReference type="ChEBI" id="CHEBI:29999"/>
        <dbReference type="ChEBI" id="CHEBI:30616"/>
        <dbReference type="ChEBI" id="CHEBI:83421"/>
        <dbReference type="ChEBI" id="CHEBI:456216"/>
        <dbReference type="EC" id="2.7.11.22"/>
    </reaction>
</comment>
<organism evidence="14 15">
    <name type="scientific">Zostera marina</name>
    <name type="common">Eelgrass</name>
    <dbReference type="NCBI Taxonomy" id="29655"/>
    <lineage>
        <taxon>Eukaryota</taxon>
        <taxon>Viridiplantae</taxon>
        <taxon>Streptophyta</taxon>
        <taxon>Embryophyta</taxon>
        <taxon>Tracheophyta</taxon>
        <taxon>Spermatophyta</taxon>
        <taxon>Magnoliopsida</taxon>
        <taxon>Liliopsida</taxon>
        <taxon>Zosteraceae</taxon>
        <taxon>Zostera</taxon>
    </lineage>
</organism>
<keyword evidence="3" id="KW-0808">Transferase</keyword>
<dbReference type="PROSITE" id="PS00108">
    <property type="entry name" value="PROTEIN_KINASE_ST"/>
    <property type="match status" value="1"/>
</dbReference>
<evidence type="ECO:0000256" key="6">
    <source>
        <dbReference type="ARBA" id="ARBA00022840"/>
    </source>
</evidence>
<evidence type="ECO:0000256" key="2">
    <source>
        <dbReference type="ARBA" id="ARBA00022527"/>
    </source>
</evidence>
<evidence type="ECO:0000313" key="14">
    <source>
        <dbReference type="EMBL" id="KMZ65602.1"/>
    </source>
</evidence>
<comment type="catalytic activity">
    <reaction evidence="9">
        <text>[DNA-directed RNA polymerase] + ATP = phospho-[DNA-directed RNA polymerase] + ADP + H(+)</text>
        <dbReference type="Rhea" id="RHEA:10216"/>
        <dbReference type="Rhea" id="RHEA-COMP:11321"/>
        <dbReference type="Rhea" id="RHEA-COMP:11322"/>
        <dbReference type="ChEBI" id="CHEBI:15378"/>
        <dbReference type="ChEBI" id="CHEBI:30616"/>
        <dbReference type="ChEBI" id="CHEBI:43176"/>
        <dbReference type="ChEBI" id="CHEBI:68546"/>
        <dbReference type="ChEBI" id="CHEBI:456216"/>
        <dbReference type="EC" id="2.7.11.23"/>
    </reaction>
</comment>
<keyword evidence="6 10" id="KW-0067">ATP-binding</keyword>
<dbReference type="InterPro" id="IPR017441">
    <property type="entry name" value="Protein_kinase_ATP_BS"/>
</dbReference>
<dbReference type="EMBL" id="LFYR01001027">
    <property type="protein sequence ID" value="KMZ65602.1"/>
    <property type="molecule type" value="Genomic_DNA"/>
</dbReference>
<evidence type="ECO:0000256" key="8">
    <source>
        <dbReference type="ARBA" id="ARBA00048367"/>
    </source>
</evidence>
<dbReference type="PROSITE" id="PS00107">
    <property type="entry name" value="PROTEIN_KINASE_ATP"/>
    <property type="match status" value="1"/>
</dbReference>
<keyword evidence="15" id="KW-1185">Reference proteome</keyword>
<keyword evidence="2 11" id="KW-0723">Serine/threonine-protein kinase</keyword>
<dbReference type="Pfam" id="PF00069">
    <property type="entry name" value="Pkinase"/>
    <property type="match status" value="2"/>
</dbReference>
<dbReference type="GO" id="GO:0008353">
    <property type="term" value="F:RNA polymerase II CTD heptapeptide repeat kinase activity"/>
    <property type="evidence" value="ECO:0007669"/>
    <property type="project" value="UniProtKB-EC"/>
</dbReference>
<keyword evidence="5 14" id="KW-0418">Kinase</keyword>
<dbReference type="PANTHER" id="PTHR24056:SF171">
    <property type="entry name" value="CYCLIN-DEPENDENT KINASE 20"/>
    <property type="match status" value="1"/>
</dbReference>
<dbReference type="PANTHER" id="PTHR24056">
    <property type="entry name" value="CELL DIVISION PROTEIN KINASE"/>
    <property type="match status" value="1"/>
</dbReference>
<dbReference type="InterPro" id="IPR050108">
    <property type="entry name" value="CDK"/>
</dbReference>
<dbReference type="GO" id="GO:0005634">
    <property type="term" value="C:nucleus"/>
    <property type="evidence" value="ECO:0000318"/>
    <property type="project" value="GO_Central"/>
</dbReference>
<dbReference type="AlphaFoldDB" id="A0A0K9PBK2"/>
<feature type="binding site" evidence="10">
    <location>
        <position position="58"/>
    </location>
    <ligand>
        <name>ATP</name>
        <dbReference type="ChEBI" id="CHEBI:30616"/>
    </ligand>
</feature>
<evidence type="ECO:0000256" key="4">
    <source>
        <dbReference type="ARBA" id="ARBA00022741"/>
    </source>
</evidence>
<protein>
    <submittedName>
        <fullName evidence="14">Protein kinase</fullName>
    </submittedName>
</protein>
<keyword evidence="4 10" id="KW-0547">Nucleotide-binding</keyword>
<dbReference type="Gene3D" id="1.10.510.10">
    <property type="entry name" value="Transferase(Phosphotransferase) domain 1"/>
    <property type="match status" value="2"/>
</dbReference>
<evidence type="ECO:0000256" key="12">
    <source>
        <dbReference type="SAM" id="MobiDB-lite"/>
    </source>
</evidence>
<comment type="catalytic activity">
    <reaction evidence="7">
        <text>L-threonyl-[protein] + ATP = O-phospho-L-threonyl-[protein] + ADP + H(+)</text>
        <dbReference type="Rhea" id="RHEA:46608"/>
        <dbReference type="Rhea" id="RHEA-COMP:11060"/>
        <dbReference type="Rhea" id="RHEA-COMP:11605"/>
        <dbReference type="ChEBI" id="CHEBI:15378"/>
        <dbReference type="ChEBI" id="CHEBI:30013"/>
        <dbReference type="ChEBI" id="CHEBI:30616"/>
        <dbReference type="ChEBI" id="CHEBI:61977"/>
        <dbReference type="ChEBI" id="CHEBI:456216"/>
        <dbReference type="EC" id="2.7.11.22"/>
    </reaction>
</comment>
<dbReference type="InterPro" id="IPR011009">
    <property type="entry name" value="Kinase-like_dom_sf"/>
</dbReference>
<dbReference type="GO" id="GO:0005524">
    <property type="term" value="F:ATP binding"/>
    <property type="evidence" value="ECO:0007669"/>
    <property type="project" value="UniProtKB-UniRule"/>
</dbReference>
<dbReference type="GO" id="GO:0004693">
    <property type="term" value="F:cyclin-dependent protein serine/threonine kinase activity"/>
    <property type="evidence" value="ECO:0007669"/>
    <property type="project" value="UniProtKB-EC"/>
</dbReference>
<dbReference type="STRING" id="29655.A0A0K9PBK2"/>
<comment type="similarity">
    <text evidence="1">Belongs to the protein kinase superfamily. CMGC Ser/Thr protein kinase family. CDC2/CDKX subfamily.</text>
</comment>
<evidence type="ECO:0000256" key="10">
    <source>
        <dbReference type="PROSITE-ProRule" id="PRU10141"/>
    </source>
</evidence>
<evidence type="ECO:0000256" key="3">
    <source>
        <dbReference type="ARBA" id="ARBA00022679"/>
    </source>
</evidence>
<evidence type="ECO:0000256" key="9">
    <source>
        <dbReference type="ARBA" id="ARBA00049280"/>
    </source>
</evidence>
<evidence type="ECO:0000256" key="11">
    <source>
        <dbReference type="RuleBase" id="RU000304"/>
    </source>
</evidence>
<sequence length="460" mass="51634">MNSSPEVPARQSHVRSWSIHGREEITARYEILNTIGSGAYSDVYRARRLSDDLPVALKEIHDYQSALREIEALQLLRHVPNVVHLIEYFWQEDEDAVLVLEFLASDLASIISSGKKREGGLQVGEIKRWMMQVLQGLDACHQNGIVHRDLKPLNLLVSADGALKLADFGQSRILQDTRYTPGEKSTTYTFSDEWMALKNSQWPEAAGNQDYRAVSEDGIKDKDPIDENVSSKDGETSCVATCCTTDVDDDIFKGQEIYGSYESKEIDDSGELTSCVGTRWFRAPELLYGSTSYGHEIDLWSLGCIFAELLNPEPLFPGTSDIDQLSKIINTLGDVTEATWPGCSKLPDYGKISFKPIENPHGLETHLPNRTTMEVNIIKKLICYNPIDRVSAKQLLQDMYFTEDPLPVPLAELNVPIKTNDHRDGEEDSVGDWFGESDSDEGFAKMDFSENEKGYSIKFS</sequence>
<accession>A0A0K9PBK2</accession>
<reference evidence="15" key="1">
    <citation type="journal article" date="2016" name="Nature">
        <title>The genome of the seagrass Zostera marina reveals angiosperm adaptation to the sea.</title>
        <authorList>
            <person name="Olsen J.L."/>
            <person name="Rouze P."/>
            <person name="Verhelst B."/>
            <person name="Lin Y.-C."/>
            <person name="Bayer T."/>
            <person name="Collen J."/>
            <person name="Dattolo E."/>
            <person name="De Paoli E."/>
            <person name="Dittami S."/>
            <person name="Maumus F."/>
            <person name="Michel G."/>
            <person name="Kersting A."/>
            <person name="Lauritano C."/>
            <person name="Lohaus R."/>
            <person name="Toepel M."/>
            <person name="Tonon T."/>
            <person name="Vanneste K."/>
            <person name="Amirebrahimi M."/>
            <person name="Brakel J."/>
            <person name="Bostroem C."/>
            <person name="Chovatia M."/>
            <person name="Grimwood J."/>
            <person name="Jenkins J.W."/>
            <person name="Jueterbock A."/>
            <person name="Mraz A."/>
            <person name="Stam W.T."/>
            <person name="Tice H."/>
            <person name="Bornberg-Bauer E."/>
            <person name="Green P.J."/>
            <person name="Pearson G.A."/>
            <person name="Procaccini G."/>
            <person name="Duarte C.M."/>
            <person name="Schmutz J."/>
            <person name="Reusch T.B.H."/>
            <person name="Van de Peer Y."/>
        </authorList>
    </citation>
    <scope>NUCLEOTIDE SEQUENCE [LARGE SCALE GENOMIC DNA]</scope>
    <source>
        <strain evidence="15">cv. Finnish</strain>
    </source>
</reference>
<dbReference type="OrthoDB" id="1732493at2759"/>
<dbReference type="InterPro" id="IPR000719">
    <property type="entry name" value="Prot_kinase_dom"/>
</dbReference>
<dbReference type="PROSITE" id="PS50011">
    <property type="entry name" value="PROTEIN_KINASE_DOM"/>
    <property type="match status" value="1"/>
</dbReference>
<dbReference type="GO" id="GO:0004674">
    <property type="term" value="F:protein serine/threonine kinase activity"/>
    <property type="evidence" value="ECO:0000318"/>
    <property type="project" value="GO_Central"/>
</dbReference>
<dbReference type="OMA" id="WSIHTRR"/>
<proteinExistence type="inferred from homology"/>
<evidence type="ECO:0000259" key="13">
    <source>
        <dbReference type="PROSITE" id="PS50011"/>
    </source>
</evidence>
<evidence type="ECO:0000313" key="15">
    <source>
        <dbReference type="Proteomes" id="UP000036987"/>
    </source>
</evidence>
<name>A0A0K9PBK2_ZOSMR</name>
<evidence type="ECO:0000256" key="1">
    <source>
        <dbReference type="ARBA" id="ARBA00006485"/>
    </source>
</evidence>
<dbReference type="SMART" id="SM00220">
    <property type="entry name" value="S_TKc"/>
    <property type="match status" value="1"/>
</dbReference>
<dbReference type="InterPro" id="IPR008271">
    <property type="entry name" value="Ser/Thr_kinase_AS"/>
</dbReference>
<dbReference type="Proteomes" id="UP000036987">
    <property type="component" value="Unassembled WGS sequence"/>
</dbReference>
<dbReference type="SUPFAM" id="SSF56112">
    <property type="entry name" value="Protein kinase-like (PK-like)"/>
    <property type="match status" value="1"/>
</dbReference>
<gene>
    <name evidence="14" type="ORF">ZOSMA_317G00180</name>
</gene>
<feature type="domain" description="Protein kinase" evidence="13">
    <location>
        <begin position="29"/>
        <end position="401"/>
    </location>
</feature>
<feature type="compositionally biased region" description="Acidic residues" evidence="12">
    <location>
        <begin position="426"/>
        <end position="441"/>
    </location>
</feature>
<evidence type="ECO:0000256" key="7">
    <source>
        <dbReference type="ARBA" id="ARBA00047811"/>
    </source>
</evidence>